<name>A0A2G5EB19_AQUCA</name>
<dbReference type="InParanoid" id="A0A2G5EB19"/>
<dbReference type="Gene3D" id="3.40.47.10">
    <property type="match status" value="1"/>
</dbReference>
<keyword evidence="1" id="KW-0808">Transferase</keyword>
<keyword evidence="4" id="KW-1185">Reference proteome</keyword>
<dbReference type="EMBL" id="KZ305027">
    <property type="protein sequence ID" value="PIA52965.1"/>
    <property type="molecule type" value="Genomic_DNA"/>
</dbReference>
<evidence type="ECO:0000259" key="2">
    <source>
        <dbReference type="Pfam" id="PF08392"/>
    </source>
</evidence>
<evidence type="ECO:0000256" key="1">
    <source>
        <dbReference type="ARBA" id="ARBA00023315"/>
    </source>
</evidence>
<evidence type="ECO:0000313" key="4">
    <source>
        <dbReference type="Proteomes" id="UP000230069"/>
    </source>
</evidence>
<dbReference type="OrthoDB" id="329835at2759"/>
<proteinExistence type="predicted"/>
<keyword evidence="1" id="KW-0012">Acyltransferase</keyword>
<dbReference type="InterPro" id="IPR012392">
    <property type="entry name" value="3-ktacl-CoA_syn"/>
</dbReference>
<protein>
    <recommendedName>
        <fullName evidence="2">FAE domain-containing protein</fullName>
    </recommendedName>
</protein>
<dbReference type="STRING" id="218851.A0A2G5EB19"/>
<dbReference type="Proteomes" id="UP000230069">
    <property type="component" value="Unassembled WGS sequence"/>
</dbReference>
<reference evidence="3 4" key="1">
    <citation type="submission" date="2017-09" db="EMBL/GenBank/DDBJ databases">
        <title>WGS assembly of Aquilegia coerulea Goldsmith.</title>
        <authorList>
            <person name="Hodges S."/>
            <person name="Kramer E."/>
            <person name="Nordborg M."/>
            <person name="Tomkins J."/>
            <person name="Borevitz J."/>
            <person name="Derieg N."/>
            <person name="Yan J."/>
            <person name="Mihaltcheva S."/>
            <person name="Hayes R.D."/>
            <person name="Rokhsar D."/>
        </authorList>
    </citation>
    <scope>NUCLEOTIDE SEQUENCE [LARGE SCALE GENOMIC DNA]</scope>
    <source>
        <strain evidence="4">cv. Goldsmith</strain>
    </source>
</reference>
<dbReference type="InterPro" id="IPR013601">
    <property type="entry name" value="FAE1_typ3_polyketide_synth"/>
</dbReference>
<gene>
    <name evidence="3" type="ORF">AQUCO_01000670v1</name>
</gene>
<dbReference type="GO" id="GO:0016020">
    <property type="term" value="C:membrane"/>
    <property type="evidence" value="ECO:0007669"/>
    <property type="project" value="InterPro"/>
</dbReference>
<dbReference type="GO" id="GO:0006633">
    <property type="term" value="P:fatty acid biosynthetic process"/>
    <property type="evidence" value="ECO:0007669"/>
    <property type="project" value="InterPro"/>
</dbReference>
<feature type="domain" description="FAE" evidence="2">
    <location>
        <begin position="33"/>
        <end position="201"/>
    </location>
</feature>
<dbReference type="InterPro" id="IPR016039">
    <property type="entry name" value="Thiolase-like"/>
</dbReference>
<accession>A0A2G5EB19</accession>
<dbReference type="SUPFAM" id="SSF53901">
    <property type="entry name" value="Thiolase-like"/>
    <property type="match status" value="1"/>
</dbReference>
<evidence type="ECO:0000313" key="3">
    <source>
        <dbReference type="EMBL" id="PIA52965.1"/>
    </source>
</evidence>
<dbReference type="GO" id="GO:0016747">
    <property type="term" value="F:acyltransferase activity, transferring groups other than amino-acyl groups"/>
    <property type="evidence" value="ECO:0007669"/>
    <property type="project" value="InterPro"/>
</dbReference>
<organism evidence="3 4">
    <name type="scientific">Aquilegia coerulea</name>
    <name type="common">Rocky mountain columbine</name>
    <dbReference type="NCBI Taxonomy" id="218851"/>
    <lineage>
        <taxon>Eukaryota</taxon>
        <taxon>Viridiplantae</taxon>
        <taxon>Streptophyta</taxon>
        <taxon>Embryophyta</taxon>
        <taxon>Tracheophyta</taxon>
        <taxon>Spermatophyta</taxon>
        <taxon>Magnoliopsida</taxon>
        <taxon>Ranunculales</taxon>
        <taxon>Ranunculaceae</taxon>
        <taxon>Thalictroideae</taxon>
        <taxon>Aquilegia</taxon>
    </lineage>
</organism>
<sequence length="275" mass="30975">MIFCKLVEQRHLACYILDYECYKPNDDRKLTAKHTGISEETYGPRNFFGGQRTITKSMNFFGDGGVLLPYSGQSLFKSKISPSEIDLLVINISTFSPAPSLAARIVKHYKMRDNIKIFNLTGMGCSASLISIILSKTVQNMVNTCKNLLALVLSTESIAPNMYLGKDKSMMLTNLLLRSGGTAILLTNKPDFRQKGMFKLKYDLEPSKMGLHRFGNTSASAIWYPPENTVNPFKERYAWIHDADPPTFKMLLEKEAGQDMADEGFKWGFYKCVGE</sequence>
<dbReference type="PANTHER" id="PTHR31561">
    <property type="entry name" value="3-KETOACYL-COA SYNTHASE"/>
    <property type="match status" value="1"/>
</dbReference>
<dbReference type="Pfam" id="PF08392">
    <property type="entry name" value="FAE1_CUT1_RppA"/>
    <property type="match status" value="1"/>
</dbReference>
<dbReference type="AlphaFoldDB" id="A0A2G5EB19"/>